<sequence length="760" mass="84747">MRWLCPRTVMCLLPLVVDAVRTASTPADVFRQVFFRDPISQAEASSSSQPFVEPLPPLRTGALLLRGPGPSRKSSRHSSQLVDVVLPCEEGGQWSRTRFEVPWILQVMLGFTDLRLACLEELHRDRSRLSQVATYVHNGSLMILTNSKYQMGLDVAANTELSNLTLIHIGDLSPQPMWAQEYHRWGFVFRNYWMDDANQSFGKLIREERLAYFPLGAPPTNTVGGKDAAATASKRPLKIFTQSTRNRSGELHAAQVVLGKDLVVGASQLQSSGSLARSALCLQIPEDAVESLYLYESLEAGCIPVLVLAWSQAGDPFQQLQDGEALPFLFVQSPGDLPQVLRLSDVELDSVQAQCQAWWMATKQRYRAKFQEVLRPRPGLVRPSLPKHPFFSGLVVYLMLAMAAIGFGGCKLKEDSHYQSEPALAVEGLKLACVGFTIVSHFFLGPSMDRTSCAIWKLVAISGALMQRWPVQPLKRYFANGSQCFLLYQLSLVGSVLISCKWEILPFWGLQTWQVPWQAECQQPVLDLENCVAYRMNAPLWPLPGLFFCWALYPAISALLDHLHALAARRSSPCTMSNILLGCSAGFYWLSMSILDLPFSAFPPMFLAPFLFGVFGAEWLSTLGIVARCDRAQTWAQCALPVSMLMHQVIPGLPDAWNFPLLLPLVAPMAKPKMHGKGCQDTMRVWLVRFGRGSLACYLLQLPAAQLLLFAWQYLDWLGIMDPAAKAPGSFGVFPQMNLASFLVYLAVLWSFSFLCARWL</sequence>
<evidence type="ECO:0000256" key="1">
    <source>
        <dbReference type="SAM" id="Phobius"/>
    </source>
</evidence>
<feature type="transmembrane region" description="Helical" evidence="1">
    <location>
        <begin position="579"/>
        <end position="599"/>
    </location>
</feature>
<feature type="signal peptide" evidence="2">
    <location>
        <begin position="1"/>
        <end position="19"/>
    </location>
</feature>
<dbReference type="EMBL" id="CAXAMM010014269">
    <property type="protein sequence ID" value="CAK9033291.1"/>
    <property type="molecule type" value="Genomic_DNA"/>
</dbReference>
<feature type="chain" id="PRO_5045118934" evidence="2">
    <location>
        <begin position="20"/>
        <end position="760"/>
    </location>
</feature>
<dbReference type="Proteomes" id="UP001642464">
    <property type="component" value="Unassembled WGS sequence"/>
</dbReference>
<evidence type="ECO:0000313" key="3">
    <source>
        <dbReference type="EMBL" id="CAK9033291.1"/>
    </source>
</evidence>
<keyword evidence="2" id="KW-0732">Signal</keyword>
<protein>
    <submittedName>
        <fullName evidence="3">Uncharacterized protein</fullName>
    </submittedName>
</protein>
<reference evidence="3 4" key="1">
    <citation type="submission" date="2024-02" db="EMBL/GenBank/DDBJ databases">
        <authorList>
            <person name="Chen Y."/>
            <person name="Shah S."/>
            <person name="Dougan E. K."/>
            <person name="Thang M."/>
            <person name="Chan C."/>
        </authorList>
    </citation>
    <scope>NUCLEOTIDE SEQUENCE [LARGE SCALE GENOMIC DNA]</scope>
</reference>
<feature type="transmembrane region" description="Helical" evidence="1">
    <location>
        <begin position="545"/>
        <end position="567"/>
    </location>
</feature>
<gene>
    <name evidence="3" type="ORF">SCF082_LOCUS20435</name>
</gene>
<keyword evidence="1" id="KW-0472">Membrane</keyword>
<keyword evidence="1" id="KW-1133">Transmembrane helix</keyword>
<evidence type="ECO:0000256" key="2">
    <source>
        <dbReference type="SAM" id="SignalP"/>
    </source>
</evidence>
<evidence type="ECO:0000313" key="4">
    <source>
        <dbReference type="Proteomes" id="UP001642464"/>
    </source>
</evidence>
<accession>A0ABP0L392</accession>
<feature type="transmembrane region" description="Helical" evidence="1">
    <location>
        <begin position="735"/>
        <end position="757"/>
    </location>
</feature>
<proteinExistence type="predicted"/>
<feature type="transmembrane region" description="Helical" evidence="1">
    <location>
        <begin position="390"/>
        <end position="410"/>
    </location>
</feature>
<feature type="transmembrane region" description="Helical" evidence="1">
    <location>
        <begin position="605"/>
        <end position="627"/>
    </location>
</feature>
<keyword evidence="4" id="KW-1185">Reference proteome</keyword>
<name>A0ABP0L392_9DINO</name>
<organism evidence="3 4">
    <name type="scientific">Durusdinium trenchii</name>
    <dbReference type="NCBI Taxonomy" id="1381693"/>
    <lineage>
        <taxon>Eukaryota</taxon>
        <taxon>Sar</taxon>
        <taxon>Alveolata</taxon>
        <taxon>Dinophyceae</taxon>
        <taxon>Suessiales</taxon>
        <taxon>Symbiodiniaceae</taxon>
        <taxon>Durusdinium</taxon>
    </lineage>
</organism>
<keyword evidence="1" id="KW-0812">Transmembrane</keyword>
<comment type="caution">
    <text evidence="3">The sequence shown here is derived from an EMBL/GenBank/DDBJ whole genome shotgun (WGS) entry which is preliminary data.</text>
</comment>
<feature type="transmembrane region" description="Helical" evidence="1">
    <location>
        <begin position="695"/>
        <end position="715"/>
    </location>
</feature>